<sequence>MPTERDSTSEPSADAGKPDWTTVQSKVMDVEIVKNLPPSEPAENPSPQQGSRPAPHRANQSTSLVVATRPHPTGSTRAGFATYHEAAIYANLRHGIPGNQFDFHNEDIQPLINRFAPSQKCMVRHNNALTAVEILGPPHAVRAAQTQLLEHVAMRANFVDTCAVHGFRIYCFQDSVSSSRPQSIRQVMVSLFRFYSKDPNAENDFSRDPIDNHQWREFNAERRN</sequence>
<dbReference type="EMBL" id="QPMT01000037">
    <property type="protein sequence ID" value="KAF4853083.1"/>
    <property type="molecule type" value="Genomic_DNA"/>
</dbReference>
<comment type="caution">
    <text evidence="2">The sequence shown here is derived from an EMBL/GenBank/DDBJ whole genome shotgun (WGS) entry which is preliminary data.</text>
</comment>
<reference evidence="2" key="1">
    <citation type="submission" date="2019-06" db="EMBL/GenBank/DDBJ databases">
        <authorList>
            <person name="Gan P."/>
            <person name="Shirasu K."/>
        </authorList>
    </citation>
    <scope>NUCLEOTIDE SEQUENCE [LARGE SCALE GENOMIC DNA]</scope>
    <source>
        <strain evidence="2">CAD2</strain>
    </source>
</reference>
<dbReference type="OrthoDB" id="4800987at2759"/>
<proteinExistence type="predicted"/>
<protein>
    <submittedName>
        <fullName evidence="2">Uncharacterized protein</fullName>
    </submittedName>
</protein>
<evidence type="ECO:0000256" key="1">
    <source>
        <dbReference type="SAM" id="MobiDB-lite"/>
    </source>
</evidence>
<dbReference type="AlphaFoldDB" id="A0A9P5K0K6"/>
<name>A0A9P5K0K6_COLSI</name>
<accession>A0A9P5K0K6</accession>
<organism evidence="2 3">
    <name type="scientific">Colletotrichum siamense</name>
    <name type="common">Anthracnose fungus</name>
    <dbReference type="NCBI Taxonomy" id="690259"/>
    <lineage>
        <taxon>Eukaryota</taxon>
        <taxon>Fungi</taxon>
        <taxon>Dikarya</taxon>
        <taxon>Ascomycota</taxon>
        <taxon>Pezizomycotina</taxon>
        <taxon>Sordariomycetes</taxon>
        <taxon>Hypocreomycetidae</taxon>
        <taxon>Glomerellales</taxon>
        <taxon>Glomerellaceae</taxon>
        <taxon>Colletotrichum</taxon>
        <taxon>Colletotrichum gloeosporioides species complex</taxon>
    </lineage>
</organism>
<evidence type="ECO:0000313" key="3">
    <source>
        <dbReference type="Proteomes" id="UP000711996"/>
    </source>
</evidence>
<keyword evidence="3" id="KW-1185">Reference proteome</keyword>
<feature type="region of interest" description="Disordered" evidence="1">
    <location>
        <begin position="1"/>
        <end position="75"/>
    </location>
</feature>
<dbReference type="Proteomes" id="UP000711996">
    <property type="component" value="Unassembled WGS sequence"/>
</dbReference>
<evidence type="ECO:0000313" key="2">
    <source>
        <dbReference type="EMBL" id="KAF4853083.1"/>
    </source>
</evidence>
<gene>
    <name evidence="2" type="ORF">CGCSCA2_v010153</name>
</gene>